<dbReference type="EMBL" id="RBIL01000002">
    <property type="protein sequence ID" value="RKQ87255.1"/>
    <property type="molecule type" value="Genomic_DNA"/>
</dbReference>
<dbReference type="InterPro" id="IPR051397">
    <property type="entry name" value="Zn-ADH-like_protein"/>
</dbReference>
<dbReference type="InterPro" id="IPR020843">
    <property type="entry name" value="ER"/>
</dbReference>
<name>A0A660L1S1_9ACTN</name>
<dbReference type="PANTHER" id="PTHR43677">
    <property type="entry name" value="SHORT-CHAIN DEHYDROGENASE/REDUCTASE"/>
    <property type="match status" value="1"/>
</dbReference>
<comment type="caution">
    <text evidence="2">The sequence shown here is derived from an EMBL/GenBank/DDBJ whole genome shotgun (WGS) entry which is preliminary data.</text>
</comment>
<dbReference type="Pfam" id="PF13602">
    <property type="entry name" value="ADH_zinc_N_2"/>
    <property type="match status" value="1"/>
</dbReference>
<reference evidence="2 3" key="1">
    <citation type="submission" date="2018-10" db="EMBL/GenBank/DDBJ databases">
        <title>Genomic Encyclopedia of Archaeal and Bacterial Type Strains, Phase II (KMG-II): from individual species to whole genera.</title>
        <authorList>
            <person name="Goeker M."/>
        </authorList>
    </citation>
    <scope>NUCLEOTIDE SEQUENCE [LARGE SCALE GENOMIC DNA]</scope>
    <source>
        <strain evidence="2 3">DSM 14954</strain>
    </source>
</reference>
<protein>
    <submittedName>
        <fullName evidence="2">NADPH2:quinone reductase</fullName>
    </submittedName>
</protein>
<dbReference type="Gene3D" id="3.90.180.10">
    <property type="entry name" value="Medium-chain alcohol dehydrogenases, catalytic domain"/>
    <property type="match status" value="1"/>
</dbReference>
<dbReference type="GO" id="GO:0016491">
    <property type="term" value="F:oxidoreductase activity"/>
    <property type="evidence" value="ECO:0007669"/>
    <property type="project" value="InterPro"/>
</dbReference>
<dbReference type="OrthoDB" id="5195079at2"/>
<feature type="domain" description="Enoyl reductase (ER)" evidence="1">
    <location>
        <begin position="10"/>
        <end position="283"/>
    </location>
</feature>
<dbReference type="SUPFAM" id="SSF50129">
    <property type="entry name" value="GroES-like"/>
    <property type="match status" value="1"/>
</dbReference>
<dbReference type="SMART" id="SM00829">
    <property type="entry name" value="PKS_ER"/>
    <property type="match status" value="1"/>
</dbReference>
<dbReference type="SUPFAM" id="SSF51735">
    <property type="entry name" value="NAD(P)-binding Rossmann-fold domains"/>
    <property type="match status" value="1"/>
</dbReference>
<gene>
    <name evidence="2" type="ORF">C8N24_5276</name>
</gene>
<sequence>MRAVWLRAFGPPANLVVGEAPDPEGEAIEVAYANITFVETQVRAGRGPFPVNLPMIPGNGVGGWLDGRRVVASLNGSGGYAEQAIGGEVFDVPDGLALDDAVALLADGRTATLLTDAAAIRPGERVLVLAAAGGVGTLLVQLAVRAGAEVVGAASPAKHELVRSLGASAAGYELEEGQSLFEFDVAFDGVGGAAARAAFEALAPGGRMLSYGLASGTWADISAEEAAARGVTLVRAGRPTRDHTERALASGLRPVIGQRFPLDRAAEAHAAIEARATTGKTLLVVA</sequence>
<keyword evidence="3" id="KW-1185">Reference proteome</keyword>
<dbReference type="Proteomes" id="UP000278962">
    <property type="component" value="Unassembled WGS sequence"/>
</dbReference>
<evidence type="ECO:0000313" key="2">
    <source>
        <dbReference type="EMBL" id="RKQ87255.1"/>
    </source>
</evidence>
<organism evidence="2 3">
    <name type="scientific">Solirubrobacter pauli</name>
    <dbReference type="NCBI Taxonomy" id="166793"/>
    <lineage>
        <taxon>Bacteria</taxon>
        <taxon>Bacillati</taxon>
        <taxon>Actinomycetota</taxon>
        <taxon>Thermoleophilia</taxon>
        <taxon>Solirubrobacterales</taxon>
        <taxon>Solirubrobacteraceae</taxon>
        <taxon>Solirubrobacter</taxon>
    </lineage>
</organism>
<evidence type="ECO:0000313" key="3">
    <source>
        <dbReference type="Proteomes" id="UP000278962"/>
    </source>
</evidence>
<dbReference type="PANTHER" id="PTHR43677:SF4">
    <property type="entry name" value="QUINONE OXIDOREDUCTASE-LIKE PROTEIN 2"/>
    <property type="match status" value="1"/>
</dbReference>
<evidence type="ECO:0000259" key="1">
    <source>
        <dbReference type="SMART" id="SM00829"/>
    </source>
</evidence>
<dbReference type="AlphaFoldDB" id="A0A660L1S1"/>
<dbReference type="Gene3D" id="3.40.50.720">
    <property type="entry name" value="NAD(P)-binding Rossmann-like Domain"/>
    <property type="match status" value="1"/>
</dbReference>
<dbReference type="RefSeq" id="WP_121255652.1">
    <property type="nucleotide sequence ID" value="NZ_RBIL01000002.1"/>
</dbReference>
<dbReference type="InterPro" id="IPR036291">
    <property type="entry name" value="NAD(P)-bd_dom_sf"/>
</dbReference>
<accession>A0A660L1S1</accession>
<dbReference type="InterPro" id="IPR011032">
    <property type="entry name" value="GroES-like_sf"/>
</dbReference>
<proteinExistence type="predicted"/>